<dbReference type="EMBL" id="CAADFZ010000127">
    <property type="protein sequence ID" value="VFK67131.1"/>
    <property type="molecule type" value="Genomic_DNA"/>
</dbReference>
<dbReference type="AlphaFoldDB" id="A0A451B2K9"/>
<reference evidence="2" key="1">
    <citation type="submission" date="2019-02" db="EMBL/GenBank/DDBJ databases">
        <authorList>
            <person name="Gruber-Vodicka R. H."/>
            <person name="Seah K. B. B."/>
        </authorList>
    </citation>
    <scope>NUCLEOTIDE SEQUENCE</scope>
    <source>
        <strain evidence="2">BECK_BY19</strain>
        <strain evidence="1">BECK_BY8</strain>
    </source>
</reference>
<protein>
    <submittedName>
        <fullName evidence="2">Uncharacterized protein</fullName>
    </submittedName>
</protein>
<accession>A0A451B2K9</accession>
<sequence length="66" mass="7670">MLYFFKDFYYYRATRLIERRHSIDAGNPVTNTSLLFTMKQQPRFGAVGWIATRARFSSAGVMKPST</sequence>
<gene>
    <name evidence="1" type="ORF">BECKUNK1418G_GA0071005_11272</name>
    <name evidence="2" type="ORF">BECKUNK1418H_GA0071006_11192</name>
</gene>
<name>A0A451B2K9_9GAMM</name>
<dbReference type="EMBL" id="CAADGD010000119">
    <property type="protein sequence ID" value="VFK72507.1"/>
    <property type="molecule type" value="Genomic_DNA"/>
</dbReference>
<proteinExistence type="predicted"/>
<organism evidence="2">
    <name type="scientific">Candidatus Kentrum sp. UNK</name>
    <dbReference type="NCBI Taxonomy" id="2126344"/>
    <lineage>
        <taxon>Bacteria</taxon>
        <taxon>Pseudomonadati</taxon>
        <taxon>Pseudomonadota</taxon>
        <taxon>Gammaproteobacteria</taxon>
        <taxon>Candidatus Kentrum</taxon>
    </lineage>
</organism>
<evidence type="ECO:0000313" key="1">
    <source>
        <dbReference type="EMBL" id="VFK67131.1"/>
    </source>
</evidence>
<evidence type="ECO:0000313" key="2">
    <source>
        <dbReference type="EMBL" id="VFK72507.1"/>
    </source>
</evidence>